<organism evidence="1 2">
    <name type="scientific">Marasmius tenuissimus</name>
    <dbReference type="NCBI Taxonomy" id="585030"/>
    <lineage>
        <taxon>Eukaryota</taxon>
        <taxon>Fungi</taxon>
        <taxon>Dikarya</taxon>
        <taxon>Basidiomycota</taxon>
        <taxon>Agaricomycotina</taxon>
        <taxon>Agaricomycetes</taxon>
        <taxon>Agaricomycetidae</taxon>
        <taxon>Agaricales</taxon>
        <taxon>Marasmiineae</taxon>
        <taxon>Marasmiaceae</taxon>
        <taxon>Marasmius</taxon>
    </lineage>
</organism>
<name>A0ABR3A3Y4_9AGAR</name>
<protein>
    <submittedName>
        <fullName evidence="1">Uncharacterized protein</fullName>
    </submittedName>
</protein>
<gene>
    <name evidence="1" type="ORF">AAF712_004595</name>
</gene>
<comment type="caution">
    <text evidence="1">The sequence shown here is derived from an EMBL/GenBank/DDBJ whole genome shotgun (WGS) entry which is preliminary data.</text>
</comment>
<accession>A0ABR3A3Y4</accession>
<reference evidence="1 2" key="1">
    <citation type="submission" date="2024-05" db="EMBL/GenBank/DDBJ databases">
        <title>A draft genome resource for the thread blight pathogen Marasmius tenuissimus strain MS-2.</title>
        <authorList>
            <person name="Yulfo-Soto G.E."/>
            <person name="Baruah I.K."/>
            <person name="Amoako-Attah I."/>
            <person name="Bukari Y."/>
            <person name="Meinhardt L.W."/>
            <person name="Bailey B.A."/>
            <person name="Cohen S.P."/>
        </authorList>
    </citation>
    <scope>NUCLEOTIDE SEQUENCE [LARGE SCALE GENOMIC DNA]</scope>
    <source>
        <strain evidence="1 2">MS-2</strain>
    </source>
</reference>
<evidence type="ECO:0000313" key="1">
    <source>
        <dbReference type="EMBL" id="KAL0068210.1"/>
    </source>
</evidence>
<dbReference type="EMBL" id="JBBXMP010000019">
    <property type="protein sequence ID" value="KAL0068210.1"/>
    <property type="molecule type" value="Genomic_DNA"/>
</dbReference>
<proteinExistence type="predicted"/>
<evidence type="ECO:0000313" key="2">
    <source>
        <dbReference type="Proteomes" id="UP001437256"/>
    </source>
</evidence>
<dbReference type="Proteomes" id="UP001437256">
    <property type="component" value="Unassembled WGS sequence"/>
</dbReference>
<keyword evidence="2" id="KW-1185">Reference proteome</keyword>
<sequence length="131" mass="14761">MCSSRTDGLYFRLPGLLDVSLLQSSFIRDLEHNDLRSKAQTTFKSFAAQNGVDVEPPVWVDYRRPGPANADAFSVEESQKKGEEFGDGELIEIDETEEGVLVYTVIPFRAMNLRPLLASYRDLTLRSETLT</sequence>